<feature type="transmembrane region" description="Helical" evidence="1">
    <location>
        <begin position="118"/>
        <end position="140"/>
    </location>
</feature>
<feature type="transmembrane region" description="Helical" evidence="1">
    <location>
        <begin position="93"/>
        <end position="112"/>
    </location>
</feature>
<feature type="transmembrane region" description="Helical" evidence="1">
    <location>
        <begin position="45"/>
        <end position="64"/>
    </location>
</feature>
<dbReference type="Proteomes" id="UP000003178">
    <property type="component" value="Unassembled WGS sequence"/>
</dbReference>
<organism evidence="2 3">
    <name type="scientific">Peptacetobacter hiranonis (strain DSM 13275 / JCM 10541 / KCTC 15199 / TO-931)</name>
    <name type="common">Clostridium hiranonis</name>
    <dbReference type="NCBI Taxonomy" id="500633"/>
    <lineage>
        <taxon>Bacteria</taxon>
        <taxon>Bacillati</taxon>
        <taxon>Bacillota</taxon>
        <taxon>Clostridia</taxon>
        <taxon>Peptostreptococcales</taxon>
        <taxon>Peptostreptococcaceae</taxon>
        <taxon>Peptacetobacter</taxon>
    </lineage>
</organism>
<dbReference type="eggNOG" id="ENOG5032Y15">
    <property type="taxonomic scope" value="Bacteria"/>
</dbReference>
<name>B6FX46_PEPHT</name>
<keyword evidence="1" id="KW-0472">Membrane</keyword>
<protein>
    <submittedName>
        <fullName evidence="2">Uncharacterized protein</fullName>
    </submittedName>
</protein>
<reference evidence="2 3" key="1">
    <citation type="submission" date="2008-09" db="EMBL/GenBank/DDBJ databases">
        <authorList>
            <person name="Fulton L."/>
            <person name="Clifton S."/>
            <person name="Fulton B."/>
            <person name="Xu J."/>
            <person name="Minx P."/>
            <person name="Pepin K.H."/>
            <person name="Johnson M."/>
            <person name="Thiruvilangam P."/>
            <person name="Bhonagiri V."/>
            <person name="Nash W.E."/>
            <person name="Mardis E.R."/>
            <person name="Wilson R.K."/>
        </authorList>
    </citation>
    <scope>NUCLEOTIDE SEQUENCE [LARGE SCALE GENOMIC DNA]</scope>
    <source>
        <strain evidence="2 3">DSM 13275</strain>
    </source>
</reference>
<keyword evidence="1" id="KW-1133">Transmembrane helix</keyword>
<dbReference type="RefSeq" id="WP_006439367.1">
    <property type="nucleotide sequence ID" value="NZ_DS995355.1"/>
</dbReference>
<comment type="caution">
    <text evidence="2">The sequence shown here is derived from an EMBL/GenBank/DDBJ whole genome shotgun (WGS) entry which is preliminary data.</text>
</comment>
<dbReference type="STRING" id="500633.CLOHIR_00445"/>
<sequence length="152" mass="17092">MMEKFKPKANKRTLFFIAGAVWAIAGLNILKIAEEEFAVMSSLKEVAIILGLIGFTIFFSKVFYKMFNKHSKRIVNMENEEPCLFAFFDKKGYMIMVFMMTMGISLRAFNLISGVPLVVIYLAIGLSLLVSAASFLLAGINYEKTVEKHLVA</sequence>
<dbReference type="OrthoDB" id="1097929at2"/>
<reference evidence="2 3" key="2">
    <citation type="submission" date="2008-10" db="EMBL/GenBank/DDBJ databases">
        <title>Draft genome sequence of Clostridium hiranonis (DSM 13275).</title>
        <authorList>
            <person name="Sudarsanam P."/>
            <person name="Ley R."/>
            <person name="Guruge J."/>
            <person name="Turnbaugh P.J."/>
            <person name="Mahowald M."/>
            <person name="Liep D."/>
            <person name="Gordon J."/>
        </authorList>
    </citation>
    <scope>NUCLEOTIDE SEQUENCE [LARGE SCALE GENOMIC DNA]</scope>
    <source>
        <strain evidence="2 3">DSM 13275</strain>
    </source>
</reference>
<keyword evidence="1" id="KW-0812">Transmembrane</keyword>
<evidence type="ECO:0000313" key="2">
    <source>
        <dbReference type="EMBL" id="EEA85903.1"/>
    </source>
</evidence>
<accession>B6FX46</accession>
<dbReference type="EMBL" id="ABWP01000014">
    <property type="protein sequence ID" value="EEA85903.1"/>
    <property type="molecule type" value="Genomic_DNA"/>
</dbReference>
<keyword evidence="3" id="KW-1185">Reference proteome</keyword>
<dbReference type="HOGENOM" id="CLU_128087_0_0_9"/>
<proteinExistence type="predicted"/>
<feature type="transmembrane region" description="Helical" evidence="1">
    <location>
        <begin position="12"/>
        <end position="33"/>
    </location>
</feature>
<evidence type="ECO:0000313" key="3">
    <source>
        <dbReference type="Proteomes" id="UP000003178"/>
    </source>
</evidence>
<dbReference type="AlphaFoldDB" id="B6FX46"/>
<gene>
    <name evidence="2" type="ORF">CLOHIR_00445</name>
</gene>
<evidence type="ECO:0000256" key="1">
    <source>
        <dbReference type="SAM" id="Phobius"/>
    </source>
</evidence>